<evidence type="ECO:0000313" key="2">
    <source>
        <dbReference type="EMBL" id="MFF3671611.1"/>
    </source>
</evidence>
<keyword evidence="3" id="KW-1185">Reference proteome</keyword>
<dbReference type="EMBL" id="JBIASD010000050">
    <property type="protein sequence ID" value="MFF3671611.1"/>
    <property type="molecule type" value="Genomic_DNA"/>
</dbReference>
<sequence>MDFRTPEIDRLATEIIPTEHFRFSVETARDRFFKDTAMLDVKQIVHNRYRTNPQSMIDHMLQALALTGAEELLDLGCGNGFVLEHLRPHLAAGRIVGLDVAPAVLEAAAARLAGAATPCEWIEGSADDLSMLADDSFDRVMANYMMHYVPDIDRCLAETRRVLRPGGRFLLTTDRPDSMLEMYQVHFSALREMGAPVDLFKATPKGRISLLNGADYLGEHFLMVESVHWQDQLRFTDPAPFMEFYRVGHNYCCAASEPDARLDEEFFAELHTRVENQVRNIIDSAGCFKVTKYTGSFICS</sequence>
<comment type="caution">
    <text evidence="2">The sequence shown here is derived from an EMBL/GenBank/DDBJ whole genome shotgun (WGS) entry which is preliminary data.</text>
</comment>
<dbReference type="SUPFAM" id="SSF53335">
    <property type="entry name" value="S-adenosyl-L-methionine-dependent methyltransferases"/>
    <property type="match status" value="1"/>
</dbReference>
<keyword evidence="2" id="KW-0808">Transferase</keyword>
<evidence type="ECO:0000313" key="3">
    <source>
        <dbReference type="Proteomes" id="UP001602013"/>
    </source>
</evidence>
<dbReference type="PANTHER" id="PTHR43861">
    <property type="entry name" value="TRANS-ACONITATE 2-METHYLTRANSFERASE-RELATED"/>
    <property type="match status" value="1"/>
</dbReference>
<gene>
    <name evidence="2" type="ORF">ACFYXI_39110</name>
</gene>
<dbReference type="Proteomes" id="UP001602013">
    <property type="component" value="Unassembled WGS sequence"/>
</dbReference>
<feature type="domain" description="Methyltransferase type 11" evidence="1">
    <location>
        <begin position="73"/>
        <end position="170"/>
    </location>
</feature>
<name>A0ABW6T2Z0_9ACTN</name>
<keyword evidence="2" id="KW-0489">Methyltransferase</keyword>
<dbReference type="Gene3D" id="3.40.50.150">
    <property type="entry name" value="Vaccinia Virus protein VP39"/>
    <property type="match status" value="1"/>
</dbReference>
<accession>A0ABW6T2Z0</accession>
<dbReference type="GO" id="GO:0032259">
    <property type="term" value="P:methylation"/>
    <property type="evidence" value="ECO:0007669"/>
    <property type="project" value="UniProtKB-KW"/>
</dbReference>
<protein>
    <submittedName>
        <fullName evidence="2">Class I SAM-dependent methyltransferase</fullName>
    </submittedName>
</protein>
<reference evidence="2 3" key="1">
    <citation type="submission" date="2024-10" db="EMBL/GenBank/DDBJ databases">
        <title>The Natural Products Discovery Center: Release of the First 8490 Sequenced Strains for Exploring Actinobacteria Biosynthetic Diversity.</title>
        <authorList>
            <person name="Kalkreuter E."/>
            <person name="Kautsar S.A."/>
            <person name="Yang D."/>
            <person name="Bader C.D."/>
            <person name="Teijaro C.N."/>
            <person name="Fluegel L."/>
            <person name="Davis C.M."/>
            <person name="Simpson J.R."/>
            <person name="Lauterbach L."/>
            <person name="Steele A.D."/>
            <person name="Gui C."/>
            <person name="Meng S."/>
            <person name="Li G."/>
            <person name="Viehrig K."/>
            <person name="Ye F."/>
            <person name="Su P."/>
            <person name="Kiefer A.F."/>
            <person name="Nichols A."/>
            <person name="Cepeda A.J."/>
            <person name="Yan W."/>
            <person name="Fan B."/>
            <person name="Jiang Y."/>
            <person name="Adhikari A."/>
            <person name="Zheng C.-J."/>
            <person name="Schuster L."/>
            <person name="Cowan T.M."/>
            <person name="Smanski M.J."/>
            <person name="Chevrette M.G."/>
            <person name="De Carvalho L.P.S."/>
            <person name="Shen B."/>
        </authorList>
    </citation>
    <scope>NUCLEOTIDE SEQUENCE [LARGE SCALE GENOMIC DNA]</scope>
    <source>
        <strain evidence="2 3">NPDC002173</strain>
    </source>
</reference>
<evidence type="ECO:0000259" key="1">
    <source>
        <dbReference type="Pfam" id="PF08241"/>
    </source>
</evidence>
<dbReference type="InterPro" id="IPR029063">
    <property type="entry name" value="SAM-dependent_MTases_sf"/>
</dbReference>
<organism evidence="2 3">
    <name type="scientific">Microtetraspora malaysiensis</name>
    <dbReference type="NCBI Taxonomy" id="161358"/>
    <lineage>
        <taxon>Bacteria</taxon>
        <taxon>Bacillati</taxon>
        <taxon>Actinomycetota</taxon>
        <taxon>Actinomycetes</taxon>
        <taxon>Streptosporangiales</taxon>
        <taxon>Streptosporangiaceae</taxon>
        <taxon>Microtetraspora</taxon>
    </lineage>
</organism>
<dbReference type="Pfam" id="PF08241">
    <property type="entry name" value="Methyltransf_11"/>
    <property type="match status" value="1"/>
</dbReference>
<proteinExistence type="predicted"/>
<dbReference type="PANTHER" id="PTHR43861:SF1">
    <property type="entry name" value="TRANS-ACONITATE 2-METHYLTRANSFERASE"/>
    <property type="match status" value="1"/>
</dbReference>
<dbReference type="RefSeq" id="WP_387417779.1">
    <property type="nucleotide sequence ID" value="NZ_JBIASD010000050.1"/>
</dbReference>
<dbReference type="CDD" id="cd02440">
    <property type="entry name" value="AdoMet_MTases"/>
    <property type="match status" value="1"/>
</dbReference>
<dbReference type="InterPro" id="IPR013216">
    <property type="entry name" value="Methyltransf_11"/>
</dbReference>
<dbReference type="GO" id="GO:0008168">
    <property type="term" value="F:methyltransferase activity"/>
    <property type="evidence" value="ECO:0007669"/>
    <property type="project" value="UniProtKB-KW"/>
</dbReference>